<name>A0AAE3J0Z3_9RHOB</name>
<dbReference type="RefSeq" id="WP_263954733.1">
    <property type="nucleotide sequence ID" value="NZ_JAOYFC010000004.1"/>
</dbReference>
<accession>A0AAE3J0Z3</accession>
<keyword evidence="3" id="KW-1185">Reference proteome</keyword>
<protein>
    <submittedName>
        <fullName evidence="2">Uncharacterized protein</fullName>
    </submittedName>
</protein>
<feature type="transmembrane region" description="Helical" evidence="1">
    <location>
        <begin position="6"/>
        <end position="25"/>
    </location>
</feature>
<dbReference type="EMBL" id="JAOYFC010000004">
    <property type="protein sequence ID" value="MCV6825783.1"/>
    <property type="molecule type" value="Genomic_DNA"/>
</dbReference>
<keyword evidence="1" id="KW-0472">Membrane</keyword>
<feature type="transmembrane region" description="Helical" evidence="1">
    <location>
        <begin position="67"/>
        <end position="87"/>
    </location>
</feature>
<evidence type="ECO:0000256" key="1">
    <source>
        <dbReference type="SAM" id="Phobius"/>
    </source>
</evidence>
<feature type="transmembrane region" description="Helical" evidence="1">
    <location>
        <begin position="37"/>
        <end position="61"/>
    </location>
</feature>
<proteinExistence type="predicted"/>
<comment type="caution">
    <text evidence="2">The sequence shown here is derived from an EMBL/GenBank/DDBJ whole genome shotgun (WGS) entry which is preliminary data.</text>
</comment>
<feature type="transmembrane region" description="Helical" evidence="1">
    <location>
        <begin position="108"/>
        <end position="134"/>
    </location>
</feature>
<keyword evidence="1" id="KW-1133">Transmembrane helix</keyword>
<dbReference type="AlphaFoldDB" id="A0AAE3J0Z3"/>
<dbReference type="Proteomes" id="UP001208041">
    <property type="component" value="Unassembled WGS sequence"/>
</dbReference>
<feature type="transmembrane region" description="Helical" evidence="1">
    <location>
        <begin position="140"/>
        <end position="158"/>
    </location>
</feature>
<evidence type="ECO:0000313" key="3">
    <source>
        <dbReference type="Proteomes" id="UP001208041"/>
    </source>
</evidence>
<feature type="transmembrane region" description="Helical" evidence="1">
    <location>
        <begin position="165"/>
        <end position="183"/>
    </location>
</feature>
<gene>
    <name evidence="2" type="ORF">OH136_14575</name>
</gene>
<reference evidence="2" key="1">
    <citation type="submission" date="2022-10" db="EMBL/GenBank/DDBJ databases">
        <authorList>
            <person name="Yue Y."/>
        </authorList>
    </citation>
    <scope>NUCLEOTIDE SEQUENCE</scope>
    <source>
        <strain evidence="2">Z654</strain>
    </source>
</reference>
<evidence type="ECO:0000313" key="2">
    <source>
        <dbReference type="EMBL" id="MCV6825783.1"/>
    </source>
</evidence>
<organism evidence="2 3">
    <name type="scientific">Halocynthiibacter halioticoli</name>
    <dbReference type="NCBI Taxonomy" id="2986804"/>
    <lineage>
        <taxon>Bacteria</taxon>
        <taxon>Pseudomonadati</taxon>
        <taxon>Pseudomonadota</taxon>
        <taxon>Alphaproteobacteria</taxon>
        <taxon>Rhodobacterales</taxon>
        <taxon>Paracoccaceae</taxon>
        <taxon>Halocynthiibacter</taxon>
    </lineage>
</organism>
<sequence>MGAVPKVVILGLGIGLLANGVHLIVASRRKTVREFEVIWFSIGDFGWWLATLALIVTNFWITTTWGIAAAVIVATFVAGLGVAQLWTCGLQAHGHTSKQHFRAIVTSWLALPLWVRLWLVLLNGVFIAAFALLPDRIGEVTLLAYLATAPLLAGQVGYDGGLRRILGLAHLVPWIPLLAWLVFIPDRSAYSMLLSLTVAICLAFDVNDLRLFFQGDRAVAGKHPSRTA</sequence>
<keyword evidence="1" id="KW-0812">Transmembrane</keyword>